<dbReference type="AlphaFoldDB" id="A0A096PER6"/>
<keyword evidence="1" id="KW-0732">Signal</keyword>
<accession>A0A096PER6</accession>
<feature type="chain" id="PRO_5001929756" evidence="1">
    <location>
        <begin position="20"/>
        <end position="127"/>
    </location>
</feature>
<protein>
    <submittedName>
        <fullName evidence="2">WGS project CBMG000000000 data, contig CS5907-c001376</fullName>
    </submittedName>
</protein>
<feature type="signal peptide" evidence="1">
    <location>
        <begin position="1"/>
        <end position="19"/>
    </location>
</feature>
<gene>
    <name evidence="2" type="ORF">BN851_0070800</name>
</gene>
<sequence length="127" mass="13703">MKFFTIAVLLAGVSNLAEAWQLIAYEKDYSCNGGGRNRVERQRRVCWSFYPEGNSVWNVRGQSPGCKSVGDVVRSYKCANANGCRNRDEYSRCLAVCQTGCSFPGAVLGCAGACINSCHGAWGNAGC</sequence>
<evidence type="ECO:0000256" key="1">
    <source>
        <dbReference type="SAM" id="SignalP"/>
    </source>
</evidence>
<organism evidence="2">
    <name type="scientific">Fusarium acuminatum CS5907</name>
    <dbReference type="NCBI Taxonomy" id="1318461"/>
    <lineage>
        <taxon>Eukaryota</taxon>
        <taxon>Fungi</taxon>
        <taxon>Dikarya</taxon>
        <taxon>Ascomycota</taxon>
        <taxon>Pezizomycotina</taxon>
        <taxon>Sordariomycetes</taxon>
        <taxon>Hypocreomycetidae</taxon>
        <taxon>Hypocreales</taxon>
        <taxon>Nectriaceae</taxon>
        <taxon>Fusarium</taxon>
        <taxon>Fusarium tricinctum species complex</taxon>
    </lineage>
</organism>
<comment type="caution">
    <text evidence="2">The sequence shown here is derived from an EMBL/GenBank/DDBJ whole genome shotgun (WGS) entry which is preliminary data.</text>
</comment>
<dbReference type="EMBL" id="CBMG010001372">
    <property type="protein sequence ID" value="CEG03570.1"/>
    <property type="molecule type" value="Genomic_DNA"/>
</dbReference>
<proteinExistence type="predicted"/>
<name>A0A096PER6_9HYPO</name>
<evidence type="ECO:0000313" key="2">
    <source>
        <dbReference type="EMBL" id="CEG03570.1"/>
    </source>
</evidence>
<reference evidence="2" key="1">
    <citation type="submission" date="2013-05" db="EMBL/GenBank/DDBJ databases">
        <title>Draft genome sequences of six wheat associated Fusarium spp. isolates.</title>
        <authorList>
            <person name="Moolhuijzen P.M."/>
            <person name="Manners J.M."/>
            <person name="Wilcox S."/>
            <person name="Bellgard M.I."/>
            <person name="Gardiner D.M."/>
        </authorList>
    </citation>
    <scope>NUCLEOTIDE SEQUENCE</scope>
    <source>
        <strain evidence="2">CS5907</strain>
        <strain evidence="2">CS5907</strain>
    </source>
</reference>